<comment type="caution">
    <text evidence="2">The sequence shown here is derived from an EMBL/GenBank/DDBJ whole genome shotgun (WGS) entry which is preliminary data.</text>
</comment>
<dbReference type="EMBL" id="JARQZJ010000102">
    <property type="protein sequence ID" value="KAK9886820.1"/>
    <property type="molecule type" value="Genomic_DNA"/>
</dbReference>
<accession>A0AAW1V3P6</accession>
<feature type="non-terminal residue" evidence="2">
    <location>
        <position position="1"/>
    </location>
</feature>
<sequence length="83" mass="9181">KIPYAGPIHELKKIKISTDADVAGGSFYSHYSSKIYALRPQQDLFETDGTTNLLVEFQRNSASLQASPEHAHTSNRKEAHPGL</sequence>
<evidence type="ECO:0000256" key="1">
    <source>
        <dbReference type="SAM" id="MobiDB-lite"/>
    </source>
</evidence>
<evidence type="ECO:0000313" key="3">
    <source>
        <dbReference type="Proteomes" id="UP001431783"/>
    </source>
</evidence>
<proteinExistence type="predicted"/>
<feature type="compositionally biased region" description="Basic and acidic residues" evidence="1">
    <location>
        <begin position="69"/>
        <end position="83"/>
    </location>
</feature>
<dbReference type="AlphaFoldDB" id="A0AAW1V3P6"/>
<gene>
    <name evidence="2" type="ORF">WA026_018472</name>
</gene>
<organism evidence="2 3">
    <name type="scientific">Henosepilachna vigintioctopunctata</name>
    <dbReference type="NCBI Taxonomy" id="420089"/>
    <lineage>
        <taxon>Eukaryota</taxon>
        <taxon>Metazoa</taxon>
        <taxon>Ecdysozoa</taxon>
        <taxon>Arthropoda</taxon>
        <taxon>Hexapoda</taxon>
        <taxon>Insecta</taxon>
        <taxon>Pterygota</taxon>
        <taxon>Neoptera</taxon>
        <taxon>Endopterygota</taxon>
        <taxon>Coleoptera</taxon>
        <taxon>Polyphaga</taxon>
        <taxon>Cucujiformia</taxon>
        <taxon>Coccinelloidea</taxon>
        <taxon>Coccinellidae</taxon>
        <taxon>Epilachninae</taxon>
        <taxon>Epilachnini</taxon>
        <taxon>Henosepilachna</taxon>
    </lineage>
</organism>
<evidence type="ECO:0008006" key="4">
    <source>
        <dbReference type="Google" id="ProtNLM"/>
    </source>
</evidence>
<dbReference type="Proteomes" id="UP001431783">
    <property type="component" value="Unassembled WGS sequence"/>
</dbReference>
<keyword evidence="3" id="KW-1185">Reference proteome</keyword>
<reference evidence="2 3" key="1">
    <citation type="submission" date="2023-03" db="EMBL/GenBank/DDBJ databases">
        <title>Genome insight into feeding habits of ladybird beetles.</title>
        <authorList>
            <person name="Li H.-S."/>
            <person name="Huang Y.-H."/>
            <person name="Pang H."/>
        </authorList>
    </citation>
    <scope>NUCLEOTIDE SEQUENCE [LARGE SCALE GENOMIC DNA]</scope>
    <source>
        <strain evidence="2">SYSU_2023b</strain>
        <tissue evidence="2">Whole body</tissue>
    </source>
</reference>
<evidence type="ECO:0000313" key="2">
    <source>
        <dbReference type="EMBL" id="KAK9886820.1"/>
    </source>
</evidence>
<protein>
    <recommendedName>
        <fullName evidence="4">Vitellogenin</fullName>
    </recommendedName>
</protein>
<name>A0AAW1V3P6_9CUCU</name>
<feature type="region of interest" description="Disordered" evidence="1">
    <location>
        <begin position="61"/>
        <end position="83"/>
    </location>
</feature>